<dbReference type="RefSeq" id="WP_204403239.1">
    <property type="nucleotide sequence ID" value="NZ_JAFBEE010000016.1"/>
</dbReference>
<organism evidence="1 2">
    <name type="scientific">Alkaliphilus hydrothermalis</name>
    <dbReference type="NCBI Taxonomy" id="1482730"/>
    <lineage>
        <taxon>Bacteria</taxon>
        <taxon>Bacillati</taxon>
        <taxon>Bacillota</taxon>
        <taxon>Clostridia</taxon>
        <taxon>Peptostreptococcales</taxon>
        <taxon>Natronincolaceae</taxon>
        <taxon>Alkaliphilus</taxon>
    </lineage>
</organism>
<dbReference type="Proteomes" id="UP001314796">
    <property type="component" value="Unassembled WGS sequence"/>
</dbReference>
<sequence length="180" mass="21102">MIKRIVVKLDTVEGMLYFWQATKDREKVGEAYLNNMADFPEMKYIYGEGFNKESVRVVLSAISNRELLNGGSKKERKYWNNNMWMMEDLGYTDMMVTPLKVLNLESVKEKLNSTNLPEKHDELEVYFVPGHLDEYAIVDNKLIINFFRVKPDLHDENKITIGETPLVDYVQEKLTELLNQ</sequence>
<accession>A0ABS2NS11</accession>
<keyword evidence="2" id="KW-1185">Reference proteome</keyword>
<gene>
    <name evidence="1" type="ORF">JOC73_002295</name>
</gene>
<reference evidence="1 2" key="1">
    <citation type="submission" date="2021-01" db="EMBL/GenBank/DDBJ databases">
        <title>Genomic Encyclopedia of Type Strains, Phase IV (KMG-IV): sequencing the most valuable type-strain genomes for metagenomic binning, comparative biology and taxonomic classification.</title>
        <authorList>
            <person name="Goeker M."/>
        </authorList>
    </citation>
    <scope>NUCLEOTIDE SEQUENCE [LARGE SCALE GENOMIC DNA]</scope>
    <source>
        <strain evidence="1 2">DSM 25890</strain>
    </source>
</reference>
<proteinExistence type="predicted"/>
<name>A0ABS2NS11_9FIRM</name>
<evidence type="ECO:0000313" key="2">
    <source>
        <dbReference type="Proteomes" id="UP001314796"/>
    </source>
</evidence>
<comment type="caution">
    <text evidence="1">The sequence shown here is derived from an EMBL/GenBank/DDBJ whole genome shotgun (WGS) entry which is preliminary data.</text>
</comment>
<protein>
    <submittedName>
        <fullName evidence="1">Uncharacterized protein</fullName>
    </submittedName>
</protein>
<dbReference type="EMBL" id="JAFBEE010000016">
    <property type="protein sequence ID" value="MBM7615721.1"/>
    <property type="molecule type" value="Genomic_DNA"/>
</dbReference>
<evidence type="ECO:0000313" key="1">
    <source>
        <dbReference type="EMBL" id="MBM7615721.1"/>
    </source>
</evidence>